<dbReference type="EMBL" id="JADJMS010000005">
    <property type="protein sequence ID" value="MBK7414002.1"/>
    <property type="molecule type" value="Genomic_DNA"/>
</dbReference>
<dbReference type="Pfam" id="PF16448">
    <property type="entry name" value="LapD_MoxY_N"/>
    <property type="match status" value="1"/>
</dbReference>
<dbReference type="Gene3D" id="3.30.110.200">
    <property type="match status" value="1"/>
</dbReference>
<gene>
    <name evidence="2" type="ORF">IPJ38_01675</name>
</gene>
<proteinExistence type="predicted"/>
<dbReference type="AlphaFoldDB" id="A0A935MUR7"/>
<accession>A0A935MUR7</accession>
<organism evidence="2 3">
    <name type="scientific">Candidatus Dechloromonas phosphorivorans</name>
    <dbReference type="NCBI Taxonomy" id="2899244"/>
    <lineage>
        <taxon>Bacteria</taxon>
        <taxon>Pseudomonadati</taxon>
        <taxon>Pseudomonadota</taxon>
        <taxon>Betaproteobacteria</taxon>
        <taxon>Rhodocyclales</taxon>
        <taxon>Azonexaceae</taxon>
        <taxon>Dechloromonas</taxon>
    </lineage>
</organism>
<name>A0A935MUR7_9RHOO</name>
<comment type="caution">
    <text evidence="2">The sequence shown here is derived from an EMBL/GenBank/DDBJ whole genome shotgun (WGS) entry which is preliminary data.</text>
</comment>
<dbReference type="Proteomes" id="UP000739411">
    <property type="component" value="Unassembled WGS sequence"/>
</dbReference>
<dbReference type="InterPro" id="IPR032244">
    <property type="entry name" value="LapD_MoxY_N"/>
</dbReference>
<evidence type="ECO:0000313" key="2">
    <source>
        <dbReference type="EMBL" id="MBK7414002.1"/>
    </source>
</evidence>
<protein>
    <recommendedName>
        <fullName evidence="1">LapD/MoxY periplasmic domain-containing protein</fullName>
    </recommendedName>
</protein>
<evidence type="ECO:0000259" key="1">
    <source>
        <dbReference type="Pfam" id="PF16448"/>
    </source>
</evidence>
<reference evidence="2 3" key="1">
    <citation type="submission" date="2020-10" db="EMBL/GenBank/DDBJ databases">
        <title>Connecting structure to function with the recovery of over 1000 high-quality activated sludge metagenome-assembled genomes encoding full-length rRNA genes using long-read sequencing.</title>
        <authorList>
            <person name="Singleton C.M."/>
            <person name="Petriglieri F."/>
            <person name="Kristensen J.M."/>
            <person name="Kirkegaard R.H."/>
            <person name="Michaelsen T.Y."/>
            <person name="Andersen M.H."/>
            <person name="Karst S.M."/>
            <person name="Dueholm M.S."/>
            <person name="Nielsen P.H."/>
            <person name="Albertsen M."/>
        </authorList>
    </citation>
    <scope>NUCLEOTIDE SEQUENCE [LARGE SCALE GENOMIC DNA]</scope>
    <source>
        <strain evidence="2">EsbW_18-Q3-R4-48_BATAC.463</strain>
    </source>
</reference>
<feature type="domain" description="LapD/MoxY periplasmic" evidence="1">
    <location>
        <begin position="24"/>
        <end position="97"/>
    </location>
</feature>
<evidence type="ECO:0000313" key="3">
    <source>
        <dbReference type="Proteomes" id="UP000739411"/>
    </source>
</evidence>
<sequence length="111" mass="12118">MSLFRQLWLAVIASTLIAFTGSLLVSMVTARQYLEQQLAIKNNDNAASLALSMSQLAKDPITIELQVAAVFDSGQYASVQVIDPEGKGDDRTQQPTQCRQCTGLVYARIPN</sequence>